<comment type="caution">
    <text evidence="5">The sequence shown here is derived from an EMBL/GenBank/DDBJ whole genome shotgun (WGS) entry which is preliminary data.</text>
</comment>
<keyword evidence="1" id="KW-1015">Disulfide bond</keyword>
<dbReference type="Gene3D" id="2.60.120.310">
    <property type="entry name" value="Copper type II, ascorbate-dependent monooxygenase, N-terminal domain"/>
    <property type="match status" value="1"/>
</dbReference>
<organism evidence="5 6">
    <name type="scientific">Catenuloplanes nepalensis</name>
    <dbReference type="NCBI Taxonomy" id="587533"/>
    <lineage>
        <taxon>Bacteria</taxon>
        <taxon>Bacillati</taxon>
        <taxon>Actinomycetota</taxon>
        <taxon>Actinomycetes</taxon>
        <taxon>Micromonosporales</taxon>
        <taxon>Micromonosporaceae</taxon>
        <taxon>Catenuloplanes</taxon>
    </lineage>
</organism>
<evidence type="ECO:0000259" key="4">
    <source>
        <dbReference type="Pfam" id="PF03712"/>
    </source>
</evidence>
<dbReference type="InterPro" id="IPR014784">
    <property type="entry name" value="Cu2_ascorb_mOase-like_C"/>
</dbReference>
<dbReference type="InterPro" id="IPR036939">
    <property type="entry name" value="Cu2_ascorb_mOase_N_sf"/>
</dbReference>
<evidence type="ECO:0000256" key="1">
    <source>
        <dbReference type="ARBA" id="ARBA00023157"/>
    </source>
</evidence>
<feature type="chain" id="PRO_5046942657" description="Copper type II ascorbate-dependent monooxygenase C-terminal domain-containing protein" evidence="3">
    <location>
        <begin position="23"/>
        <end position="388"/>
    </location>
</feature>
<dbReference type="Gene3D" id="2.60.120.230">
    <property type="match status" value="1"/>
</dbReference>
<feature type="domain" description="Copper type II ascorbate-dependent monooxygenase C-terminal" evidence="4">
    <location>
        <begin position="272"/>
        <end position="379"/>
    </location>
</feature>
<dbReference type="InterPro" id="IPR008977">
    <property type="entry name" value="PHM/PNGase_F_dom_sf"/>
</dbReference>
<dbReference type="EMBL" id="JAUSRA010000001">
    <property type="protein sequence ID" value="MDP9799510.1"/>
    <property type="molecule type" value="Genomic_DNA"/>
</dbReference>
<dbReference type="SUPFAM" id="SSF49742">
    <property type="entry name" value="PHM/PNGase F"/>
    <property type="match status" value="2"/>
</dbReference>
<evidence type="ECO:0000256" key="3">
    <source>
        <dbReference type="SAM" id="SignalP"/>
    </source>
</evidence>
<accession>A0ABT9N742</accession>
<evidence type="ECO:0000313" key="5">
    <source>
        <dbReference type="EMBL" id="MDP9799510.1"/>
    </source>
</evidence>
<dbReference type="Pfam" id="PF03712">
    <property type="entry name" value="Cu2_monoox_C"/>
    <property type="match status" value="1"/>
</dbReference>
<keyword evidence="6" id="KW-1185">Reference proteome</keyword>
<dbReference type="RefSeq" id="WP_306838432.1">
    <property type="nucleotide sequence ID" value="NZ_JAUSRA010000001.1"/>
</dbReference>
<feature type="compositionally biased region" description="Low complexity" evidence="2">
    <location>
        <begin position="27"/>
        <end position="39"/>
    </location>
</feature>
<keyword evidence="3" id="KW-0732">Signal</keyword>
<evidence type="ECO:0000256" key="2">
    <source>
        <dbReference type="SAM" id="MobiDB-lite"/>
    </source>
</evidence>
<dbReference type="PANTHER" id="PTHR10157">
    <property type="entry name" value="DOPAMINE BETA HYDROXYLASE RELATED"/>
    <property type="match status" value="1"/>
</dbReference>
<sequence length="388" mass="40827">MRHRNLLIGTTLAALLLTSACAATSDDAGDSAAAPATSSGHGHDYKPPPAAAPLRDGERFQELTMARPYTPQAPEGATDEYRCFMIDPGLTEAAFLTGSQFLPQNHEIVHHAIFFRMEPGQVAEAEKLDATEAGDGWRCFGNAGVGDSAWVAHWAPGADEVLLDDTLGYPMPPGSRLVMQVHYNLLAAKTAASGTDQSAIRLRLSGANLTPLNTALLTAPIELPCAPGESGPLCDRAAAVADVTKRFGAEAGGVVERLNAGCNGGRAPQVGTSQSCTIPVQRPMTVHAVAGHMHLLGRAISVELNPGTPQARKLLDIPAYDFDDQAIRPLDAPVQVKPGDSLKVSCTHDAGLRRQLPALQELPPRYVVWGEGTSDEMCLGILVVSAAA</sequence>
<dbReference type="PROSITE" id="PS51257">
    <property type="entry name" value="PROKAR_LIPOPROTEIN"/>
    <property type="match status" value="1"/>
</dbReference>
<evidence type="ECO:0000313" key="6">
    <source>
        <dbReference type="Proteomes" id="UP001240984"/>
    </source>
</evidence>
<gene>
    <name evidence="5" type="ORF">J2S43_008022</name>
</gene>
<dbReference type="PANTHER" id="PTHR10157:SF23">
    <property type="entry name" value="MOXD1 HOMOLOG 1"/>
    <property type="match status" value="1"/>
</dbReference>
<proteinExistence type="predicted"/>
<feature type="region of interest" description="Disordered" evidence="2">
    <location>
        <begin position="27"/>
        <end position="54"/>
    </location>
</feature>
<feature type="signal peptide" evidence="3">
    <location>
        <begin position="1"/>
        <end position="22"/>
    </location>
</feature>
<protein>
    <recommendedName>
        <fullName evidence="4">Copper type II ascorbate-dependent monooxygenase C-terminal domain-containing protein</fullName>
    </recommendedName>
</protein>
<name>A0ABT9N742_9ACTN</name>
<dbReference type="Proteomes" id="UP001240984">
    <property type="component" value="Unassembled WGS sequence"/>
</dbReference>
<reference evidence="5 6" key="1">
    <citation type="submission" date="2023-07" db="EMBL/GenBank/DDBJ databases">
        <title>Sequencing the genomes of 1000 actinobacteria strains.</title>
        <authorList>
            <person name="Klenk H.-P."/>
        </authorList>
    </citation>
    <scope>NUCLEOTIDE SEQUENCE [LARGE SCALE GENOMIC DNA]</scope>
    <source>
        <strain evidence="5 6">DSM 44710</strain>
    </source>
</reference>
<dbReference type="InterPro" id="IPR000945">
    <property type="entry name" value="DBH-like"/>
</dbReference>
<dbReference type="InterPro" id="IPR024548">
    <property type="entry name" value="Cu2_monoox_C"/>
</dbReference>